<organism evidence="2 3">
    <name type="scientific">Sporanaerobacter acetigenes DSM 13106</name>
    <dbReference type="NCBI Taxonomy" id="1123281"/>
    <lineage>
        <taxon>Bacteria</taxon>
        <taxon>Bacillati</taxon>
        <taxon>Bacillota</taxon>
        <taxon>Tissierellia</taxon>
        <taxon>Tissierellales</taxon>
        <taxon>Sporanaerobacteraceae</taxon>
        <taxon>Sporanaerobacter</taxon>
    </lineage>
</organism>
<dbReference type="InterPro" id="IPR021778">
    <property type="entry name" value="Se/S_carrier-like"/>
</dbReference>
<evidence type="ECO:0000313" key="3">
    <source>
        <dbReference type="Proteomes" id="UP000184389"/>
    </source>
</evidence>
<dbReference type="STRING" id="1123281.SAMN02745180_01111"/>
<reference evidence="2 3" key="1">
    <citation type="submission" date="2016-11" db="EMBL/GenBank/DDBJ databases">
        <authorList>
            <person name="Jaros S."/>
            <person name="Januszkiewicz K."/>
            <person name="Wedrychowicz H."/>
        </authorList>
    </citation>
    <scope>NUCLEOTIDE SEQUENCE [LARGE SCALE GENOMIC DNA]</scope>
    <source>
        <strain evidence="2 3">DSM 13106</strain>
    </source>
</reference>
<proteinExistence type="predicted"/>
<feature type="domain" description="Putative Se/S carrier protein-like" evidence="1">
    <location>
        <begin position="6"/>
        <end position="74"/>
    </location>
</feature>
<sequence length="88" mass="10057">MEYKDYGIVTFESTHHAIKGEKTLENIGLKFKTIPTPREITSSCGLSIRFNLDDMDKVKKAMVENELAIKGIYKLSKINSKNHIEKIN</sequence>
<protein>
    <recommendedName>
        <fullName evidence="1">Putative Se/S carrier protein-like domain-containing protein</fullName>
    </recommendedName>
</protein>
<accession>A0A1M5VY04</accession>
<dbReference type="Pfam" id="PF11823">
    <property type="entry name" value="Se_S_carrier"/>
    <property type="match status" value="1"/>
</dbReference>
<dbReference type="AlphaFoldDB" id="A0A1M5VY04"/>
<dbReference type="EMBL" id="FQXR01000004">
    <property type="protein sequence ID" value="SHH80135.1"/>
    <property type="molecule type" value="Genomic_DNA"/>
</dbReference>
<name>A0A1M5VY04_9FIRM</name>
<evidence type="ECO:0000259" key="1">
    <source>
        <dbReference type="Pfam" id="PF11823"/>
    </source>
</evidence>
<gene>
    <name evidence="2" type="ORF">SAMN02745180_01111</name>
</gene>
<dbReference type="Proteomes" id="UP000184389">
    <property type="component" value="Unassembled WGS sequence"/>
</dbReference>
<dbReference type="RefSeq" id="WP_072743783.1">
    <property type="nucleotide sequence ID" value="NZ_FQXR01000004.1"/>
</dbReference>
<keyword evidence="3" id="KW-1185">Reference proteome</keyword>
<dbReference type="OrthoDB" id="3192849at2"/>
<evidence type="ECO:0000313" key="2">
    <source>
        <dbReference type="EMBL" id="SHH80135.1"/>
    </source>
</evidence>